<keyword evidence="7 10" id="KW-0472">Membrane</keyword>
<feature type="transmembrane region" description="Helical" evidence="10">
    <location>
        <begin position="147"/>
        <end position="174"/>
    </location>
</feature>
<evidence type="ECO:0000313" key="11">
    <source>
        <dbReference type="EMBL" id="KAB8170926.1"/>
    </source>
</evidence>
<name>A0A5N6AS53_9ACTN</name>
<dbReference type="OrthoDB" id="9794165at2"/>
<feature type="transmembrane region" description="Helical" evidence="10">
    <location>
        <begin position="72"/>
        <end position="93"/>
    </location>
</feature>
<dbReference type="PANTHER" id="PTHR30574:SF1">
    <property type="entry name" value="SULPHUR TRANSPORT DOMAIN-CONTAINING PROTEIN"/>
    <property type="match status" value="1"/>
</dbReference>
<evidence type="ECO:0000256" key="8">
    <source>
        <dbReference type="ARBA" id="ARBA00035655"/>
    </source>
</evidence>
<comment type="subcellular location">
    <subcellularLocation>
        <location evidence="1">Cell inner membrane</location>
        <topology evidence="1">Multi-pass membrane protein</topology>
    </subcellularLocation>
</comment>
<evidence type="ECO:0000256" key="10">
    <source>
        <dbReference type="SAM" id="Phobius"/>
    </source>
</evidence>
<keyword evidence="6 10" id="KW-1133">Transmembrane helix</keyword>
<comment type="similarity">
    <text evidence="8">Belongs to the TsuA/YedE (TC 9.B.102) family.</text>
</comment>
<dbReference type="Pfam" id="PF04143">
    <property type="entry name" value="Sulf_transp"/>
    <property type="match status" value="1"/>
</dbReference>
<dbReference type="RefSeq" id="WP_139665613.1">
    <property type="nucleotide sequence ID" value="NZ_VDLY02000001.1"/>
</dbReference>
<dbReference type="AlphaFoldDB" id="A0A5N6AS53"/>
<keyword evidence="12" id="KW-1185">Reference proteome</keyword>
<feature type="transmembrane region" description="Helical" evidence="10">
    <location>
        <begin position="219"/>
        <end position="237"/>
    </location>
</feature>
<feature type="transmembrane region" description="Helical" evidence="10">
    <location>
        <begin position="269"/>
        <end position="293"/>
    </location>
</feature>
<feature type="region of interest" description="Disordered" evidence="9">
    <location>
        <begin position="1"/>
        <end position="45"/>
    </location>
</feature>
<evidence type="ECO:0000256" key="5">
    <source>
        <dbReference type="ARBA" id="ARBA00022692"/>
    </source>
</evidence>
<feature type="transmembrane region" description="Helical" evidence="10">
    <location>
        <begin position="371"/>
        <end position="396"/>
    </location>
</feature>
<feature type="transmembrane region" description="Helical" evidence="10">
    <location>
        <begin position="181"/>
        <end position="199"/>
    </location>
</feature>
<evidence type="ECO:0000256" key="7">
    <source>
        <dbReference type="ARBA" id="ARBA00023136"/>
    </source>
</evidence>
<dbReference type="PANTHER" id="PTHR30574">
    <property type="entry name" value="INNER MEMBRANE PROTEIN YEDE"/>
    <property type="match status" value="1"/>
</dbReference>
<dbReference type="Proteomes" id="UP000314251">
    <property type="component" value="Unassembled WGS sequence"/>
</dbReference>
<evidence type="ECO:0000256" key="2">
    <source>
        <dbReference type="ARBA" id="ARBA00022448"/>
    </source>
</evidence>
<feature type="transmembrane region" description="Helical" evidence="10">
    <location>
        <begin position="341"/>
        <end position="359"/>
    </location>
</feature>
<gene>
    <name evidence="11" type="ORF">FH607_000835</name>
</gene>
<feature type="transmembrane region" description="Helical" evidence="10">
    <location>
        <begin position="114"/>
        <end position="135"/>
    </location>
</feature>
<keyword evidence="3" id="KW-1003">Cell membrane</keyword>
<sequence>MTTVSPPPSPSDSSSARGSAKPAVSWLAPAPTRVPPPEAPEAPPVRRGPLAGALLIGAALDAYVFARHGAKPGVLLLLGLGLGFALFHSRFGFTSAWRQLIAVGNGAGLRAHTLLLGTTATLFALIIGTGTGLFGSEPAPSAGSLGVGLLVGAFVFAIGMQLGGACASGTLFAVGSGQTSIVLTLGGFILGSTLAAWQFDLWNDLPALDPVVLSDHVGWFGSWGITILALAGIYGLTRLVQRRRTPPPTGAVPTARGVARRALRGSWPLAAGAVALAVLGAGVLLVSGGPWGVTSAFALWGSELVGALGGQPENWSFWQQPGNADMLAGSVLADKNSLTDIGIMVGAAIAASLGGTWALHRGVPWRTGVAAVLGGVLMGIGARLAGGCNIGAYLAGIASGSLHGWIWGLTALLGTYAGLKLRPLFGLANPKPSDGVC</sequence>
<reference evidence="11" key="1">
    <citation type="submission" date="2019-10" db="EMBL/GenBank/DDBJ databases">
        <title>Nonomuraea sp. nov., isolated from Phyllanthus amarus.</title>
        <authorList>
            <person name="Klykleung N."/>
            <person name="Tanasupawat S."/>
        </authorList>
    </citation>
    <scope>NUCLEOTIDE SEQUENCE [LARGE SCALE GENOMIC DNA]</scope>
    <source>
        <strain evidence="11">3MP-10</strain>
    </source>
</reference>
<accession>A0A5N6AS53</accession>
<keyword evidence="5 10" id="KW-0812">Transmembrane</keyword>
<feature type="compositionally biased region" description="Pro residues" evidence="9">
    <location>
        <begin position="1"/>
        <end position="10"/>
    </location>
</feature>
<comment type="caution">
    <text evidence="11">The sequence shown here is derived from an EMBL/GenBank/DDBJ whole genome shotgun (WGS) entry which is preliminary data.</text>
</comment>
<keyword evidence="4" id="KW-0997">Cell inner membrane</keyword>
<dbReference type="EMBL" id="VDLY02000001">
    <property type="protein sequence ID" value="KAB8170926.1"/>
    <property type="molecule type" value="Genomic_DNA"/>
</dbReference>
<organism evidence="11 12">
    <name type="scientific">Streptomyces mimosae</name>
    <dbReference type="NCBI Taxonomy" id="2586635"/>
    <lineage>
        <taxon>Bacteria</taxon>
        <taxon>Bacillati</taxon>
        <taxon>Actinomycetota</taxon>
        <taxon>Actinomycetes</taxon>
        <taxon>Kitasatosporales</taxon>
        <taxon>Streptomycetaceae</taxon>
        <taxon>Streptomyces</taxon>
    </lineage>
</organism>
<evidence type="ECO:0000313" key="12">
    <source>
        <dbReference type="Proteomes" id="UP000314251"/>
    </source>
</evidence>
<evidence type="ECO:0000256" key="3">
    <source>
        <dbReference type="ARBA" id="ARBA00022475"/>
    </source>
</evidence>
<proteinExistence type="inferred from homology"/>
<protein>
    <submittedName>
        <fullName evidence="11">YeeE/YedE family protein</fullName>
    </submittedName>
</protein>
<feature type="compositionally biased region" description="Pro residues" evidence="9">
    <location>
        <begin position="32"/>
        <end position="43"/>
    </location>
</feature>
<dbReference type="InterPro" id="IPR007272">
    <property type="entry name" value="Sulf_transp_TsuA/YedE"/>
</dbReference>
<evidence type="ECO:0000256" key="1">
    <source>
        <dbReference type="ARBA" id="ARBA00004429"/>
    </source>
</evidence>
<evidence type="ECO:0000256" key="6">
    <source>
        <dbReference type="ARBA" id="ARBA00022989"/>
    </source>
</evidence>
<dbReference type="GO" id="GO:0005886">
    <property type="term" value="C:plasma membrane"/>
    <property type="evidence" value="ECO:0007669"/>
    <property type="project" value="UniProtKB-SubCell"/>
</dbReference>
<feature type="transmembrane region" description="Helical" evidence="10">
    <location>
        <begin position="402"/>
        <end position="419"/>
    </location>
</feature>
<evidence type="ECO:0000256" key="9">
    <source>
        <dbReference type="SAM" id="MobiDB-lite"/>
    </source>
</evidence>
<evidence type="ECO:0000256" key="4">
    <source>
        <dbReference type="ARBA" id="ARBA00022519"/>
    </source>
</evidence>
<keyword evidence="2" id="KW-0813">Transport</keyword>